<evidence type="ECO:0000313" key="8">
    <source>
        <dbReference type="Proteomes" id="UP000003178"/>
    </source>
</evidence>
<keyword evidence="5" id="KW-0720">Serine protease</keyword>
<keyword evidence="8" id="KW-1185">Reference proteome</keyword>
<dbReference type="GO" id="GO:0006515">
    <property type="term" value="P:protein quality control for misfolded or incompletely synthesized proteins"/>
    <property type="evidence" value="ECO:0007669"/>
    <property type="project" value="TreeGrafter"/>
</dbReference>
<dbReference type="GO" id="GO:0004252">
    <property type="term" value="F:serine-type endopeptidase activity"/>
    <property type="evidence" value="ECO:0007669"/>
    <property type="project" value="InterPro"/>
</dbReference>
<evidence type="ECO:0000256" key="5">
    <source>
        <dbReference type="ARBA" id="ARBA00022825"/>
    </source>
</evidence>
<accession>B6FWW7</accession>
<gene>
    <name evidence="7" type="primary">clpP</name>
    <name evidence="7" type="ORF">CLOHIR_00366</name>
</gene>
<sequence length="244" mass="27558">MEMNKVDNLKDFLSVKNITNNKAVLYFYGDIVSSWWGAWDDTDQYPESVKNFLNGCEDKDLEIHINSGGGSVFAGITIYNMLKNFKGHKTVYVDGLAASIASVIALAGDEVVMRTGSSMMIHKPSVYIYNQSLNADELKGMSETLDKLQECIMQIYRENLKDKSKLEEIETMVNAETWMTSEEAMDYFDIKVEDMEAVACKSDVIGNFIKKPKYLEDMENKKANELNKATAKLNLLKLGGKYES</sequence>
<dbReference type="GO" id="GO:0009368">
    <property type="term" value="C:endopeptidase Clp complex"/>
    <property type="evidence" value="ECO:0007669"/>
    <property type="project" value="TreeGrafter"/>
</dbReference>
<reference evidence="7 8" key="2">
    <citation type="submission" date="2008-10" db="EMBL/GenBank/DDBJ databases">
        <title>Draft genome sequence of Clostridium hiranonis (DSM 13275).</title>
        <authorList>
            <person name="Sudarsanam P."/>
            <person name="Ley R."/>
            <person name="Guruge J."/>
            <person name="Turnbaugh P.J."/>
            <person name="Mahowald M."/>
            <person name="Liep D."/>
            <person name="Gordon J."/>
        </authorList>
    </citation>
    <scope>NUCLEOTIDE SEQUENCE [LARGE SCALE GENOMIC DNA]</scope>
    <source>
        <strain evidence="7 8">DSM 13275</strain>
    </source>
</reference>
<dbReference type="EMBL" id="ABWP01000011">
    <property type="protein sequence ID" value="EEA86028.1"/>
    <property type="molecule type" value="Genomic_DNA"/>
</dbReference>
<dbReference type="GO" id="GO:0004176">
    <property type="term" value="F:ATP-dependent peptidase activity"/>
    <property type="evidence" value="ECO:0007669"/>
    <property type="project" value="InterPro"/>
</dbReference>
<evidence type="ECO:0000256" key="1">
    <source>
        <dbReference type="ARBA" id="ARBA00007039"/>
    </source>
</evidence>
<dbReference type="PANTHER" id="PTHR10381">
    <property type="entry name" value="ATP-DEPENDENT CLP PROTEASE PROTEOLYTIC SUBUNIT"/>
    <property type="match status" value="1"/>
</dbReference>
<keyword evidence="2" id="KW-0963">Cytoplasm</keyword>
<dbReference type="InterPro" id="IPR023562">
    <property type="entry name" value="ClpP/TepA"/>
</dbReference>
<keyword evidence="4 7" id="KW-0378">Hydrolase</keyword>
<evidence type="ECO:0000256" key="3">
    <source>
        <dbReference type="ARBA" id="ARBA00022670"/>
    </source>
</evidence>
<dbReference type="CDD" id="cd07016">
    <property type="entry name" value="S14_ClpP_1"/>
    <property type="match status" value="1"/>
</dbReference>
<proteinExistence type="inferred from homology"/>
<evidence type="ECO:0000256" key="2">
    <source>
        <dbReference type="ARBA" id="ARBA00022490"/>
    </source>
</evidence>
<evidence type="ECO:0000256" key="6">
    <source>
        <dbReference type="RuleBase" id="RU003567"/>
    </source>
</evidence>
<dbReference type="STRING" id="500633.CLOHIR_00366"/>
<dbReference type="InterPro" id="IPR001907">
    <property type="entry name" value="ClpP"/>
</dbReference>
<dbReference type="PANTHER" id="PTHR10381:SF70">
    <property type="entry name" value="ATP-DEPENDENT CLP PROTEASE PROTEOLYTIC SUBUNIT"/>
    <property type="match status" value="1"/>
</dbReference>
<comment type="caution">
    <text evidence="7">The sequence shown here is derived from an EMBL/GenBank/DDBJ whole genome shotgun (WGS) entry which is preliminary data.</text>
</comment>
<reference evidence="7 8" key="1">
    <citation type="submission" date="2008-09" db="EMBL/GenBank/DDBJ databases">
        <authorList>
            <person name="Fulton L."/>
            <person name="Clifton S."/>
            <person name="Fulton B."/>
            <person name="Xu J."/>
            <person name="Minx P."/>
            <person name="Pepin K.H."/>
            <person name="Johnson M."/>
            <person name="Thiruvilangam P."/>
            <person name="Bhonagiri V."/>
            <person name="Nash W.E."/>
            <person name="Mardis E.R."/>
            <person name="Wilson R.K."/>
        </authorList>
    </citation>
    <scope>NUCLEOTIDE SEQUENCE [LARGE SCALE GENOMIC DNA]</scope>
    <source>
        <strain evidence="7 8">DSM 13275</strain>
    </source>
</reference>
<dbReference type="SUPFAM" id="SSF52096">
    <property type="entry name" value="ClpP/crotonase"/>
    <property type="match status" value="1"/>
</dbReference>
<dbReference type="InterPro" id="IPR029045">
    <property type="entry name" value="ClpP/crotonase-like_dom_sf"/>
</dbReference>
<dbReference type="AlphaFoldDB" id="B6FWW7"/>
<dbReference type="HOGENOM" id="CLU_052762_1_0_9"/>
<evidence type="ECO:0000256" key="4">
    <source>
        <dbReference type="ARBA" id="ARBA00022801"/>
    </source>
</evidence>
<dbReference type="GO" id="GO:0051117">
    <property type="term" value="F:ATPase binding"/>
    <property type="evidence" value="ECO:0007669"/>
    <property type="project" value="TreeGrafter"/>
</dbReference>
<dbReference type="PRINTS" id="PR00127">
    <property type="entry name" value="CLPPROTEASEP"/>
</dbReference>
<dbReference type="Gene3D" id="3.90.226.10">
    <property type="entry name" value="2-enoyl-CoA Hydratase, Chain A, domain 1"/>
    <property type="match status" value="1"/>
</dbReference>
<dbReference type="eggNOG" id="COG0740">
    <property type="taxonomic scope" value="Bacteria"/>
</dbReference>
<organism evidence="7 8">
    <name type="scientific">Peptacetobacter hiranonis (strain DSM 13275 / JCM 10541 / KCTC 15199 / TO-931)</name>
    <name type="common">Clostridium hiranonis</name>
    <dbReference type="NCBI Taxonomy" id="500633"/>
    <lineage>
        <taxon>Bacteria</taxon>
        <taxon>Bacillati</taxon>
        <taxon>Bacillota</taxon>
        <taxon>Clostridia</taxon>
        <taxon>Peptostreptococcales</taxon>
        <taxon>Peptostreptococcaceae</taxon>
        <taxon>Peptacetobacter</taxon>
    </lineage>
</organism>
<protein>
    <recommendedName>
        <fullName evidence="6">ATP-dependent Clp protease proteolytic subunit</fullName>
    </recommendedName>
</protein>
<evidence type="ECO:0000313" key="7">
    <source>
        <dbReference type="EMBL" id="EEA86028.1"/>
    </source>
</evidence>
<keyword evidence="3" id="KW-0645">Protease</keyword>
<comment type="similarity">
    <text evidence="1 6">Belongs to the peptidase S14 family.</text>
</comment>
<dbReference type="Pfam" id="PF00574">
    <property type="entry name" value="CLP_protease"/>
    <property type="match status" value="1"/>
</dbReference>
<name>B6FWW7_PEPHT</name>
<dbReference type="Proteomes" id="UP000003178">
    <property type="component" value="Unassembled WGS sequence"/>
</dbReference>
<dbReference type="NCBIfam" id="NF045542">
    <property type="entry name" value="Clp_rel_HeadMat"/>
    <property type="match status" value="1"/>
</dbReference>